<sequence length="98" mass="11236">MQTFSKSPVHCLYGVRREADAVGFSSLREFCPSLLAVSREKTSHHYGRITDLLGRLPSCSETHYYCCGLENMVNEVSEWLQANDVGLRQIHREVFFHS</sequence>
<keyword evidence="2" id="KW-1185">Reference proteome</keyword>
<evidence type="ECO:0000313" key="1">
    <source>
        <dbReference type="EMBL" id="VGO18893.1"/>
    </source>
</evidence>
<organism evidence="1 2">
    <name type="scientific">Pontiella sulfatireligans</name>
    <dbReference type="NCBI Taxonomy" id="2750658"/>
    <lineage>
        <taxon>Bacteria</taxon>
        <taxon>Pseudomonadati</taxon>
        <taxon>Kiritimatiellota</taxon>
        <taxon>Kiritimatiellia</taxon>
        <taxon>Kiritimatiellales</taxon>
        <taxon>Pontiellaceae</taxon>
        <taxon>Pontiella</taxon>
    </lineage>
</organism>
<accession>A0A6C2UGA1</accession>
<evidence type="ECO:0008006" key="3">
    <source>
        <dbReference type="Google" id="ProtNLM"/>
    </source>
</evidence>
<name>A0A6C2UGA1_9BACT</name>
<gene>
    <name evidence="1" type="ORF">SCARR_00946</name>
</gene>
<dbReference type="Proteomes" id="UP000346198">
    <property type="component" value="Unassembled WGS sequence"/>
</dbReference>
<dbReference type="AlphaFoldDB" id="A0A6C2UGA1"/>
<dbReference type="SUPFAM" id="SSF52343">
    <property type="entry name" value="Ferredoxin reductase-like, C-terminal NADP-linked domain"/>
    <property type="match status" value="1"/>
</dbReference>
<reference evidence="1 2" key="1">
    <citation type="submission" date="2019-04" db="EMBL/GenBank/DDBJ databases">
        <authorList>
            <person name="Van Vliet M D."/>
        </authorList>
    </citation>
    <scope>NUCLEOTIDE SEQUENCE [LARGE SCALE GENOMIC DNA]</scope>
    <source>
        <strain evidence="1 2">F21</strain>
    </source>
</reference>
<proteinExistence type="predicted"/>
<evidence type="ECO:0000313" key="2">
    <source>
        <dbReference type="Proteomes" id="UP000346198"/>
    </source>
</evidence>
<dbReference type="EMBL" id="CAAHFH010000001">
    <property type="protein sequence ID" value="VGO18893.1"/>
    <property type="molecule type" value="Genomic_DNA"/>
</dbReference>
<dbReference type="InterPro" id="IPR039261">
    <property type="entry name" value="FNR_nucleotide-bd"/>
</dbReference>
<dbReference type="Gene3D" id="3.40.50.80">
    <property type="entry name" value="Nucleotide-binding domain of ferredoxin-NADP reductase (FNR) module"/>
    <property type="match status" value="1"/>
</dbReference>
<protein>
    <recommendedName>
        <fullName evidence="3">Oxidoreductase FAD/NAD(P)-binding domain-containing protein</fullName>
    </recommendedName>
</protein>